<evidence type="ECO:0000256" key="11">
    <source>
        <dbReference type="SAM" id="MobiDB-lite"/>
    </source>
</evidence>
<evidence type="ECO:0000256" key="5">
    <source>
        <dbReference type="ARBA" id="ARBA00023016"/>
    </source>
</evidence>
<evidence type="ECO:0000313" key="13">
    <source>
        <dbReference type="EMBL" id="KAL0304240.1"/>
    </source>
</evidence>
<keyword evidence="7" id="KW-0804">Transcription</keyword>
<feature type="compositionally biased region" description="Polar residues" evidence="11">
    <location>
        <begin position="322"/>
        <end position="346"/>
    </location>
</feature>
<keyword evidence="3" id="KW-0597">Phosphoprotein</keyword>
<protein>
    <submittedName>
        <fullName evidence="13">Heat stress transcription factor B-2b</fullName>
    </submittedName>
</protein>
<dbReference type="GO" id="GO:0005634">
    <property type="term" value="C:nucleus"/>
    <property type="evidence" value="ECO:0007669"/>
    <property type="project" value="UniProtKB-SubCell"/>
</dbReference>
<dbReference type="PANTHER" id="PTHR10015:SF333">
    <property type="entry name" value="HEAT STRESS TRANSCRIPTION FACTOR B-2A"/>
    <property type="match status" value="1"/>
</dbReference>
<feature type="compositionally biased region" description="Polar residues" evidence="11">
    <location>
        <begin position="146"/>
        <end position="164"/>
    </location>
</feature>
<comment type="caution">
    <text evidence="13">The sequence shown here is derived from an EMBL/GenBank/DDBJ whole genome shotgun (WGS) entry which is preliminary data.</text>
</comment>
<comment type="subcellular location">
    <subcellularLocation>
        <location evidence="1">Nucleus</location>
    </subcellularLocation>
</comment>
<feature type="compositionally biased region" description="Basic and acidic residues" evidence="11">
    <location>
        <begin position="291"/>
        <end position="305"/>
    </location>
</feature>
<evidence type="ECO:0000256" key="1">
    <source>
        <dbReference type="ARBA" id="ARBA00004123"/>
    </source>
</evidence>
<feature type="region of interest" description="Disordered" evidence="11">
    <location>
        <begin position="1"/>
        <end position="24"/>
    </location>
</feature>
<dbReference type="Pfam" id="PF00447">
    <property type="entry name" value="HSF_DNA-bind"/>
    <property type="match status" value="1"/>
</dbReference>
<keyword evidence="5" id="KW-0346">Stress response</keyword>
<comment type="subunit">
    <text evidence="2">Homotrimer.</text>
</comment>
<dbReference type="Gene3D" id="1.10.10.10">
    <property type="entry name" value="Winged helix-like DNA-binding domain superfamily/Winged helix DNA-binding domain"/>
    <property type="match status" value="1"/>
</dbReference>
<dbReference type="PANTHER" id="PTHR10015">
    <property type="entry name" value="HEAT SHOCK TRANSCRIPTION FACTOR"/>
    <property type="match status" value="1"/>
</dbReference>
<keyword evidence="8" id="KW-0539">Nucleus</keyword>
<feature type="domain" description="HSF-type DNA-binding" evidence="12">
    <location>
        <begin position="66"/>
        <end position="90"/>
    </location>
</feature>
<gene>
    <name evidence="13" type="ORF">Sradi_6292100</name>
</gene>
<evidence type="ECO:0000256" key="8">
    <source>
        <dbReference type="ARBA" id="ARBA00023242"/>
    </source>
</evidence>
<dbReference type="SUPFAM" id="SSF46785">
    <property type="entry name" value="Winged helix' DNA-binding domain"/>
    <property type="match status" value="1"/>
</dbReference>
<dbReference type="InterPro" id="IPR036390">
    <property type="entry name" value="WH_DNA-bd_sf"/>
</dbReference>
<evidence type="ECO:0000256" key="6">
    <source>
        <dbReference type="ARBA" id="ARBA00023125"/>
    </source>
</evidence>
<accession>A0AAW2KEI8</accession>
<evidence type="ECO:0000259" key="12">
    <source>
        <dbReference type="PROSITE" id="PS00434"/>
    </source>
</evidence>
<evidence type="ECO:0000256" key="7">
    <source>
        <dbReference type="ARBA" id="ARBA00023163"/>
    </source>
</evidence>
<organism evidence="13">
    <name type="scientific">Sesamum radiatum</name>
    <name type="common">Black benniseed</name>
    <dbReference type="NCBI Taxonomy" id="300843"/>
    <lineage>
        <taxon>Eukaryota</taxon>
        <taxon>Viridiplantae</taxon>
        <taxon>Streptophyta</taxon>
        <taxon>Embryophyta</taxon>
        <taxon>Tracheophyta</taxon>
        <taxon>Spermatophyta</taxon>
        <taxon>Magnoliopsida</taxon>
        <taxon>eudicotyledons</taxon>
        <taxon>Gunneridae</taxon>
        <taxon>Pentapetalae</taxon>
        <taxon>asterids</taxon>
        <taxon>lamiids</taxon>
        <taxon>Lamiales</taxon>
        <taxon>Pedaliaceae</taxon>
        <taxon>Sesamum</taxon>
    </lineage>
</organism>
<dbReference type="PRINTS" id="PR00056">
    <property type="entry name" value="HSFDOMAIN"/>
</dbReference>
<dbReference type="GO" id="GO:0003700">
    <property type="term" value="F:DNA-binding transcription factor activity"/>
    <property type="evidence" value="ECO:0007669"/>
    <property type="project" value="InterPro"/>
</dbReference>
<dbReference type="SMART" id="SM00415">
    <property type="entry name" value="HSF"/>
    <property type="match status" value="1"/>
</dbReference>
<evidence type="ECO:0000256" key="3">
    <source>
        <dbReference type="ARBA" id="ARBA00022553"/>
    </source>
</evidence>
<dbReference type="EMBL" id="JACGWJ010000029">
    <property type="protein sequence ID" value="KAL0304240.1"/>
    <property type="molecule type" value="Genomic_DNA"/>
</dbReference>
<dbReference type="GO" id="GO:0006357">
    <property type="term" value="P:regulation of transcription by RNA polymerase II"/>
    <property type="evidence" value="ECO:0007669"/>
    <property type="project" value="TreeGrafter"/>
</dbReference>
<feature type="region of interest" description="Disordered" evidence="11">
    <location>
        <begin position="129"/>
        <end position="168"/>
    </location>
</feature>
<evidence type="ECO:0000256" key="4">
    <source>
        <dbReference type="ARBA" id="ARBA00023015"/>
    </source>
</evidence>
<feature type="region of interest" description="Disordered" evidence="11">
    <location>
        <begin position="289"/>
        <end position="346"/>
    </location>
</feature>
<reference evidence="13" key="1">
    <citation type="submission" date="2020-06" db="EMBL/GenBank/DDBJ databases">
        <authorList>
            <person name="Li T."/>
            <person name="Hu X."/>
            <person name="Zhang T."/>
            <person name="Song X."/>
            <person name="Zhang H."/>
            <person name="Dai N."/>
            <person name="Sheng W."/>
            <person name="Hou X."/>
            <person name="Wei L."/>
        </authorList>
    </citation>
    <scope>NUCLEOTIDE SEQUENCE</scope>
    <source>
        <strain evidence="13">G02</strain>
        <tissue evidence="13">Leaf</tissue>
    </source>
</reference>
<comment type="similarity">
    <text evidence="9">Belongs to the HSF family.</text>
</comment>
<keyword evidence="4" id="KW-0805">Transcription regulation</keyword>
<dbReference type="AlphaFoldDB" id="A0AAW2KEI8"/>
<evidence type="ECO:0000256" key="10">
    <source>
        <dbReference type="SAM" id="Coils"/>
    </source>
</evidence>
<evidence type="ECO:0000256" key="2">
    <source>
        <dbReference type="ARBA" id="ARBA00011233"/>
    </source>
</evidence>
<keyword evidence="10" id="KW-0175">Coiled coil</keyword>
<sequence length="346" mass="38134">MVPPPVDRNGGGESTAGDTPRTLPTPFLTKTYQLVDDHAIDDVISWNEDGSTFIVWNPTEFARDLLPKYFKHNNFSSFVRQLNTYGFRKVVPDRWEFSNECFRRGEKKLLCDIQRRKIVTASSTAVATPPAAVAVQPSPAEPPRTVSPSDSGEEQVISSSNSPATVREFSGSTAELIGENERLRKENVQLNKELSQMKSLCNNIYALMSNYASNNKNNGGNDHQGHSCKLYLAENAVKPLDLLPMTRFCEEMQTAVVAAAAAANGGEESHIRSAAEEISARLFGVPIGMKRGREGEGSSADHEMDLQLQQPGGDIKSEPLDQENSGTDQETSWLKRSNSRNQRVCN</sequence>
<evidence type="ECO:0000256" key="9">
    <source>
        <dbReference type="RuleBase" id="RU004020"/>
    </source>
</evidence>
<dbReference type="InterPro" id="IPR000232">
    <property type="entry name" value="HSF_DNA-bd"/>
</dbReference>
<keyword evidence="6" id="KW-0238">DNA-binding</keyword>
<dbReference type="PROSITE" id="PS00434">
    <property type="entry name" value="HSF_DOMAIN"/>
    <property type="match status" value="1"/>
</dbReference>
<feature type="compositionally biased region" description="Low complexity" evidence="11">
    <location>
        <begin position="129"/>
        <end position="138"/>
    </location>
</feature>
<feature type="coiled-coil region" evidence="10">
    <location>
        <begin position="173"/>
        <end position="200"/>
    </location>
</feature>
<dbReference type="InterPro" id="IPR036388">
    <property type="entry name" value="WH-like_DNA-bd_sf"/>
</dbReference>
<name>A0AAW2KEI8_SESRA</name>
<reference evidence="13" key="2">
    <citation type="journal article" date="2024" name="Plant">
        <title>Genomic evolution and insights into agronomic trait innovations of Sesamum species.</title>
        <authorList>
            <person name="Miao H."/>
            <person name="Wang L."/>
            <person name="Qu L."/>
            <person name="Liu H."/>
            <person name="Sun Y."/>
            <person name="Le M."/>
            <person name="Wang Q."/>
            <person name="Wei S."/>
            <person name="Zheng Y."/>
            <person name="Lin W."/>
            <person name="Duan Y."/>
            <person name="Cao H."/>
            <person name="Xiong S."/>
            <person name="Wang X."/>
            <person name="Wei L."/>
            <person name="Li C."/>
            <person name="Ma Q."/>
            <person name="Ju M."/>
            <person name="Zhao R."/>
            <person name="Li G."/>
            <person name="Mu C."/>
            <person name="Tian Q."/>
            <person name="Mei H."/>
            <person name="Zhang T."/>
            <person name="Gao T."/>
            <person name="Zhang H."/>
        </authorList>
    </citation>
    <scope>NUCLEOTIDE SEQUENCE</scope>
    <source>
        <strain evidence="13">G02</strain>
    </source>
</reference>
<proteinExistence type="inferred from homology"/>
<dbReference type="FunFam" id="1.10.10.10:FF:000037">
    <property type="entry name" value="Heat stress transcription factor B-4"/>
    <property type="match status" value="1"/>
</dbReference>
<dbReference type="GO" id="GO:0000978">
    <property type="term" value="F:RNA polymerase II cis-regulatory region sequence-specific DNA binding"/>
    <property type="evidence" value="ECO:0007669"/>
    <property type="project" value="TreeGrafter"/>
</dbReference>